<evidence type="ECO:0000256" key="2">
    <source>
        <dbReference type="ARBA" id="ARBA00022695"/>
    </source>
</evidence>
<accession>A0A939KH83</accession>
<sequence>MIENKQERNQEEEEVTLIFLAAGMGRRFGGNKQLAELGPHGQSLMAYSAYDAVKAGYRRILFILREDMVEEFMDTLGKNLMRHIEIGIVIQDKNMIPGAITLPMEREKPLGTGHALYCARKEIRGPFVILNADDLYGRTVLKDLLEALRGKEDMVIPGYKVLKTLSHQGKVSRGILEINAQNELVSIREEERIWAENHEVYCEKDQEVKRISEDTLVSMNIWGAQGNVLWGLETVFQDFLKEEGRNLLTDEFYLPEAMDALRKLHGIRLRVIEARDEWMGMTYQEDLKDIRRKLQEKIREGIYPDSLFGE</sequence>
<dbReference type="InterPro" id="IPR050065">
    <property type="entry name" value="GlmU-like"/>
</dbReference>
<comment type="caution">
    <text evidence="4">The sequence shown here is derived from an EMBL/GenBank/DDBJ whole genome shotgun (WGS) entry which is preliminary data.</text>
</comment>
<dbReference type="GO" id="GO:0016779">
    <property type="term" value="F:nucleotidyltransferase activity"/>
    <property type="evidence" value="ECO:0007669"/>
    <property type="project" value="UniProtKB-KW"/>
</dbReference>
<dbReference type="PANTHER" id="PTHR43584:SF8">
    <property type="entry name" value="N-ACETYLMURAMATE ALPHA-1-PHOSPHATE URIDYLYLTRANSFERASE"/>
    <property type="match status" value="1"/>
</dbReference>
<proteinExistence type="predicted"/>
<feature type="domain" description="MobA-like NTP transferase" evidence="3">
    <location>
        <begin position="18"/>
        <end position="159"/>
    </location>
</feature>
<dbReference type="Pfam" id="PF12804">
    <property type="entry name" value="NTP_transf_3"/>
    <property type="match status" value="1"/>
</dbReference>
<dbReference type="SUPFAM" id="SSF53448">
    <property type="entry name" value="Nucleotide-diphospho-sugar transferases"/>
    <property type="match status" value="1"/>
</dbReference>
<keyword evidence="2" id="KW-0548">Nucleotidyltransferase</keyword>
<dbReference type="PANTHER" id="PTHR43584">
    <property type="entry name" value="NUCLEOTIDYL TRANSFERASE"/>
    <property type="match status" value="1"/>
</dbReference>
<dbReference type="Gene3D" id="3.90.550.10">
    <property type="entry name" value="Spore Coat Polysaccharide Biosynthesis Protein SpsA, Chain A"/>
    <property type="match status" value="1"/>
</dbReference>
<dbReference type="InterPro" id="IPR029044">
    <property type="entry name" value="Nucleotide-diphossugar_trans"/>
</dbReference>
<evidence type="ECO:0000256" key="1">
    <source>
        <dbReference type="ARBA" id="ARBA00022679"/>
    </source>
</evidence>
<name>A0A939KH83_9CLOT</name>
<dbReference type="RefSeq" id="WP_207599703.1">
    <property type="nucleotide sequence ID" value="NZ_JAFNJU010000006.1"/>
</dbReference>
<dbReference type="InterPro" id="IPR025877">
    <property type="entry name" value="MobA-like_NTP_Trfase"/>
</dbReference>
<keyword evidence="5" id="KW-1185">Reference proteome</keyword>
<dbReference type="AlphaFoldDB" id="A0A939KH83"/>
<dbReference type="Proteomes" id="UP000664218">
    <property type="component" value="Unassembled WGS sequence"/>
</dbReference>
<protein>
    <submittedName>
        <fullName evidence="4">NTP transferase domain-containing protein</fullName>
    </submittedName>
</protein>
<evidence type="ECO:0000259" key="3">
    <source>
        <dbReference type="Pfam" id="PF12804"/>
    </source>
</evidence>
<gene>
    <name evidence="4" type="ORF">J3A84_09110</name>
</gene>
<evidence type="ECO:0000313" key="5">
    <source>
        <dbReference type="Proteomes" id="UP000664218"/>
    </source>
</evidence>
<organism evidence="4 5">
    <name type="scientific">Proteiniclasticum aestuarii</name>
    <dbReference type="NCBI Taxonomy" id="2817862"/>
    <lineage>
        <taxon>Bacteria</taxon>
        <taxon>Bacillati</taxon>
        <taxon>Bacillota</taxon>
        <taxon>Clostridia</taxon>
        <taxon>Eubacteriales</taxon>
        <taxon>Clostridiaceae</taxon>
        <taxon>Proteiniclasticum</taxon>
    </lineage>
</organism>
<evidence type="ECO:0000313" key="4">
    <source>
        <dbReference type="EMBL" id="MBO1265184.1"/>
    </source>
</evidence>
<keyword evidence="1 4" id="KW-0808">Transferase</keyword>
<reference evidence="4" key="1">
    <citation type="submission" date="2021-03" db="EMBL/GenBank/DDBJ databases">
        <title>Proteiniclasticum marinus sp. nov., isolated from tidal flat sediment.</title>
        <authorList>
            <person name="Namirimu T."/>
            <person name="Yang J.-A."/>
            <person name="Yang S.-H."/>
            <person name="Kim Y.-J."/>
            <person name="Kwon K.K."/>
        </authorList>
    </citation>
    <scope>NUCLEOTIDE SEQUENCE</scope>
    <source>
        <strain evidence="4">SCR006</strain>
    </source>
</reference>
<dbReference type="EMBL" id="JAFNJU010000006">
    <property type="protein sequence ID" value="MBO1265184.1"/>
    <property type="molecule type" value="Genomic_DNA"/>
</dbReference>